<organism evidence="3 4">
    <name type="scientific">Dendryphion nanum</name>
    <dbReference type="NCBI Taxonomy" id="256645"/>
    <lineage>
        <taxon>Eukaryota</taxon>
        <taxon>Fungi</taxon>
        <taxon>Dikarya</taxon>
        <taxon>Ascomycota</taxon>
        <taxon>Pezizomycotina</taxon>
        <taxon>Dothideomycetes</taxon>
        <taxon>Pleosporomycetidae</taxon>
        <taxon>Pleosporales</taxon>
        <taxon>Torulaceae</taxon>
        <taxon>Dendryphion</taxon>
    </lineage>
</organism>
<feature type="compositionally biased region" description="Low complexity" evidence="1">
    <location>
        <begin position="237"/>
        <end position="289"/>
    </location>
</feature>
<dbReference type="EMBL" id="JAGMWT010000001">
    <property type="protein sequence ID" value="KAH7138833.1"/>
    <property type="molecule type" value="Genomic_DNA"/>
</dbReference>
<evidence type="ECO:0000313" key="3">
    <source>
        <dbReference type="EMBL" id="KAH7138833.1"/>
    </source>
</evidence>
<feature type="chain" id="PRO_5040299488" evidence="2">
    <location>
        <begin position="17"/>
        <end position="352"/>
    </location>
</feature>
<accession>A0A9P9EJX1</accession>
<dbReference type="OrthoDB" id="5414836at2759"/>
<reference evidence="3" key="1">
    <citation type="journal article" date="2021" name="Nat. Commun.">
        <title>Genetic determinants of endophytism in the Arabidopsis root mycobiome.</title>
        <authorList>
            <person name="Mesny F."/>
            <person name="Miyauchi S."/>
            <person name="Thiergart T."/>
            <person name="Pickel B."/>
            <person name="Atanasova L."/>
            <person name="Karlsson M."/>
            <person name="Huettel B."/>
            <person name="Barry K.W."/>
            <person name="Haridas S."/>
            <person name="Chen C."/>
            <person name="Bauer D."/>
            <person name="Andreopoulos W."/>
            <person name="Pangilinan J."/>
            <person name="LaButti K."/>
            <person name="Riley R."/>
            <person name="Lipzen A."/>
            <person name="Clum A."/>
            <person name="Drula E."/>
            <person name="Henrissat B."/>
            <person name="Kohler A."/>
            <person name="Grigoriev I.V."/>
            <person name="Martin F.M."/>
            <person name="Hacquard S."/>
        </authorList>
    </citation>
    <scope>NUCLEOTIDE SEQUENCE</scope>
    <source>
        <strain evidence="3">MPI-CAGE-CH-0243</strain>
    </source>
</reference>
<feature type="signal peptide" evidence="2">
    <location>
        <begin position="1"/>
        <end position="16"/>
    </location>
</feature>
<name>A0A9P9EJX1_9PLEO</name>
<protein>
    <submittedName>
        <fullName evidence="3">Uncharacterized protein</fullName>
    </submittedName>
</protein>
<evidence type="ECO:0000256" key="2">
    <source>
        <dbReference type="SAM" id="SignalP"/>
    </source>
</evidence>
<feature type="region of interest" description="Disordered" evidence="1">
    <location>
        <begin position="211"/>
        <end position="289"/>
    </location>
</feature>
<keyword evidence="2" id="KW-0732">Signal</keyword>
<dbReference type="Proteomes" id="UP000700596">
    <property type="component" value="Unassembled WGS sequence"/>
</dbReference>
<comment type="caution">
    <text evidence="3">The sequence shown here is derived from an EMBL/GenBank/DDBJ whole genome shotgun (WGS) entry which is preliminary data.</text>
</comment>
<evidence type="ECO:0000256" key="1">
    <source>
        <dbReference type="SAM" id="MobiDB-lite"/>
    </source>
</evidence>
<sequence>MRTSWLLLAVASSVFAQNSTTVAPTATSPGPLCPNACQISVAATQVTFPYRIIYATTTYLSARVDVYLDSQGRPTRWVTSSRYIPSPATHVWVHAGVTLTYPTIYSQYSKFNYFKVEPVATGCSTTTASLTLPAPTKWGPLILPTGSIPDGAFVAPEVVDYLNGLSTVTEQLGGTIQAERACTPFAGQQRLRARQSGSVSQSTTIFESVPVPGTETVTITSPERQETTNFPSFTRFTNSTTQSSTQAPSSAEPSSSSVLPSSSATLSSSDLASSSDLPSASDFPLSSQVTTAPPLPPVATSVVNVTVTLPPVRTTSRPIENPNAAVPARQILALGGIEVFLIGAAGMLLGWL</sequence>
<gene>
    <name evidence="3" type="ORF">B0J11DRAFT_501026</name>
</gene>
<evidence type="ECO:0000313" key="4">
    <source>
        <dbReference type="Proteomes" id="UP000700596"/>
    </source>
</evidence>
<proteinExistence type="predicted"/>
<feature type="compositionally biased region" description="Polar residues" evidence="1">
    <location>
        <begin position="215"/>
        <end position="236"/>
    </location>
</feature>
<dbReference type="AlphaFoldDB" id="A0A9P9EJX1"/>
<keyword evidence="4" id="KW-1185">Reference proteome</keyword>